<proteinExistence type="predicted"/>
<dbReference type="Gramene" id="LPERR11G00080.1">
    <property type="protein sequence ID" value="LPERR11G00080.1"/>
    <property type="gene ID" value="LPERR11G00080"/>
</dbReference>
<evidence type="ECO:0000313" key="1">
    <source>
        <dbReference type="EnsemblPlants" id="LPERR11G00080.1"/>
    </source>
</evidence>
<reference evidence="1 2" key="1">
    <citation type="submission" date="2012-08" db="EMBL/GenBank/DDBJ databases">
        <title>Oryza genome evolution.</title>
        <authorList>
            <person name="Wing R.A."/>
        </authorList>
    </citation>
    <scope>NUCLEOTIDE SEQUENCE</scope>
</reference>
<dbReference type="HOGENOM" id="CLU_1724924_0_0_1"/>
<name>A0A0D9XN14_9ORYZ</name>
<protein>
    <submittedName>
        <fullName evidence="1">Uncharacterized protein</fullName>
    </submittedName>
</protein>
<evidence type="ECO:0000313" key="2">
    <source>
        <dbReference type="Proteomes" id="UP000032180"/>
    </source>
</evidence>
<sequence length="152" mass="16750">MHSVDIDNNSRGWRVEATRARGEGGGGGLYRKRPELQTMSGYNRFVWCRHRRKSLVADPVGIDNWRQAWLRVYALTGVELGDVSPPSWTSNSLLGRPSSPLLLVMGLHGASTLPTVGPCRGALRVVSLENDNRRRGIGHDMPSDVLVLVNGH</sequence>
<dbReference type="EnsemblPlants" id="LPERR11G00080.1">
    <property type="protein sequence ID" value="LPERR11G00080.1"/>
    <property type="gene ID" value="LPERR11G00080"/>
</dbReference>
<reference evidence="2" key="2">
    <citation type="submission" date="2013-12" db="EMBL/GenBank/DDBJ databases">
        <authorList>
            <person name="Yu Y."/>
            <person name="Lee S."/>
            <person name="de Baynast K."/>
            <person name="Wissotski M."/>
            <person name="Liu L."/>
            <person name="Talag J."/>
            <person name="Goicoechea J."/>
            <person name="Angelova A."/>
            <person name="Jetty R."/>
            <person name="Kudrna D."/>
            <person name="Golser W."/>
            <person name="Rivera L."/>
            <person name="Zhang J."/>
            <person name="Wing R."/>
        </authorList>
    </citation>
    <scope>NUCLEOTIDE SEQUENCE</scope>
</reference>
<keyword evidence="2" id="KW-1185">Reference proteome</keyword>
<reference evidence="1" key="3">
    <citation type="submission" date="2015-04" db="UniProtKB">
        <authorList>
            <consortium name="EnsemblPlants"/>
        </authorList>
    </citation>
    <scope>IDENTIFICATION</scope>
</reference>
<organism evidence="1 2">
    <name type="scientific">Leersia perrieri</name>
    <dbReference type="NCBI Taxonomy" id="77586"/>
    <lineage>
        <taxon>Eukaryota</taxon>
        <taxon>Viridiplantae</taxon>
        <taxon>Streptophyta</taxon>
        <taxon>Embryophyta</taxon>
        <taxon>Tracheophyta</taxon>
        <taxon>Spermatophyta</taxon>
        <taxon>Magnoliopsida</taxon>
        <taxon>Liliopsida</taxon>
        <taxon>Poales</taxon>
        <taxon>Poaceae</taxon>
        <taxon>BOP clade</taxon>
        <taxon>Oryzoideae</taxon>
        <taxon>Oryzeae</taxon>
        <taxon>Oryzinae</taxon>
        <taxon>Leersia</taxon>
    </lineage>
</organism>
<dbReference type="Proteomes" id="UP000032180">
    <property type="component" value="Chromosome 11"/>
</dbReference>
<dbReference type="AlphaFoldDB" id="A0A0D9XN14"/>
<accession>A0A0D9XN14</accession>